<evidence type="ECO:0000256" key="4">
    <source>
        <dbReference type="ARBA" id="ARBA00022884"/>
    </source>
</evidence>
<evidence type="ECO:0000313" key="7">
    <source>
        <dbReference type="Ensembl" id="ENSHHUP00000024298.1"/>
    </source>
</evidence>
<comment type="domain">
    <text evidence="5">The Q motif is unique to and characteristic of the DEAD box family of RNA helicases and controls ATP binding and hydrolysis.</text>
</comment>
<dbReference type="EC" id="3.6.4.13" evidence="5"/>
<evidence type="ECO:0000259" key="6">
    <source>
        <dbReference type="Pfam" id="PF00271"/>
    </source>
</evidence>
<dbReference type="GO" id="GO:0003723">
    <property type="term" value="F:RNA binding"/>
    <property type="evidence" value="ECO:0007669"/>
    <property type="project" value="UniProtKB-UniRule"/>
</dbReference>
<reference evidence="7" key="2">
    <citation type="submission" date="2025-08" db="UniProtKB">
        <authorList>
            <consortium name="Ensembl"/>
        </authorList>
    </citation>
    <scope>IDENTIFICATION</scope>
</reference>
<dbReference type="Ensembl" id="ENSHHUT00000025210.1">
    <property type="protein sequence ID" value="ENSHHUP00000024298.1"/>
    <property type="gene ID" value="ENSHHUG00000015246.1"/>
</dbReference>
<keyword evidence="1 5" id="KW-0547">Nucleotide-binding</keyword>
<dbReference type="Proteomes" id="UP000314982">
    <property type="component" value="Unassembled WGS sequence"/>
</dbReference>
<comment type="catalytic activity">
    <reaction evidence="5">
        <text>ATP + H2O = ADP + phosphate + H(+)</text>
        <dbReference type="Rhea" id="RHEA:13065"/>
        <dbReference type="ChEBI" id="CHEBI:15377"/>
        <dbReference type="ChEBI" id="CHEBI:15378"/>
        <dbReference type="ChEBI" id="CHEBI:30616"/>
        <dbReference type="ChEBI" id="CHEBI:43474"/>
        <dbReference type="ChEBI" id="CHEBI:456216"/>
        <dbReference type="EC" id="3.6.4.13"/>
    </reaction>
</comment>
<keyword evidence="2 5" id="KW-0378">Hydrolase</keyword>
<accession>A0A4W5LEL1</accession>
<keyword evidence="4 5" id="KW-0694">RNA-binding</keyword>
<dbReference type="Pfam" id="PF00271">
    <property type="entry name" value="Helicase_C"/>
    <property type="match status" value="1"/>
</dbReference>
<dbReference type="GO" id="GO:0005524">
    <property type="term" value="F:ATP binding"/>
    <property type="evidence" value="ECO:0007669"/>
    <property type="project" value="UniProtKB-UniRule"/>
</dbReference>
<organism evidence="7 8">
    <name type="scientific">Hucho hucho</name>
    <name type="common">huchen</name>
    <dbReference type="NCBI Taxonomy" id="62062"/>
    <lineage>
        <taxon>Eukaryota</taxon>
        <taxon>Metazoa</taxon>
        <taxon>Chordata</taxon>
        <taxon>Craniata</taxon>
        <taxon>Vertebrata</taxon>
        <taxon>Euteleostomi</taxon>
        <taxon>Actinopterygii</taxon>
        <taxon>Neopterygii</taxon>
        <taxon>Teleostei</taxon>
        <taxon>Protacanthopterygii</taxon>
        <taxon>Salmoniformes</taxon>
        <taxon>Salmonidae</taxon>
        <taxon>Salmoninae</taxon>
        <taxon>Hucho</taxon>
    </lineage>
</organism>
<name>A0A4W5LEL1_9TELE</name>
<dbReference type="STRING" id="62062.ENSHHUP00000024298"/>
<dbReference type="Gene3D" id="3.40.50.300">
    <property type="entry name" value="P-loop containing nucleotide triphosphate hydrolases"/>
    <property type="match status" value="1"/>
</dbReference>
<keyword evidence="5" id="KW-0347">Helicase</keyword>
<evidence type="ECO:0000256" key="1">
    <source>
        <dbReference type="ARBA" id="ARBA00022741"/>
    </source>
</evidence>
<dbReference type="GeneTree" id="ENSGT00730000111231"/>
<protein>
    <recommendedName>
        <fullName evidence="5">ATP-dependent RNA helicase</fullName>
        <ecNumber evidence="5">3.6.4.13</ecNumber>
    </recommendedName>
</protein>
<evidence type="ECO:0000256" key="2">
    <source>
        <dbReference type="ARBA" id="ARBA00022801"/>
    </source>
</evidence>
<reference evidence="7" key="3">
    <citation type="submission" date="2025-09" db="UniProtKB">
        <authorList>
            <consortium name="Ensembl"/>
        </authorList>
    </citation>
    <scope>IDENTIFICATION</scope>
</reference>
<dbReference type="GO" id="GO:0003724">
    <property type="term" value="F:RNA helicase activity"/>
    <property type="evidence" value="ECO:0007669"/>
    <property type="project" value="UniProtKB-EC"/>
</dbReference>
<comment type="function">
    <text evidence="5">RNA helicase.</text>
</comment>
<evidence type="ECO:0000256" key="3">
    <source>
        <dbReference type="ARBA" id="ARBA00022840"/>
    </source>
</evidence>
<evidence type="ECO:0000313" key="8">
    <source>
        <dbReference type="Proteomes" id="UP000314982"/>
    </source>
</evidence>
<dbReference type="InterPro" id="IPR027417">
    <property type="entry name" value="P-loop_NTPase"/>
</dbReference>
<evidence type="ECO:0000256" key="5">
    <source>
        <dbReference type="RuleBase" id="RU365068"/>
    </source>
</evidence>
<proteinExistence type="inferred from homology"/>
<keyword evidence="3 5" id="KW-0067">ATP-binding</keyword>
<dbReference type="SUPFAM" id="SSF52540">
    <property type="entry name" value="P-loop containing nucleoside triphosphate hydrolases"/>
    <property type="match status" value="1"/>
</dbReference>
<dbReference type="PANTHER" id="PTHR24031">
    <property type="entry name" value="RNA HELICASE"/>
    <property type="match status" value="1"/>
</dbReference>
<comment type="similarity">
    <text evidence="5">Belongs to the DEAD box helicase family.</text>
</comment>
<dbReference type="AlphaFoldDB" id="A0A4W5LEL1"/>
<sequence>MLDFSSLGLLDSRKLFNYFILGETNGLADRIIALELSKKAHVVILNDANRLLEQGCTDITKDLEVILVEVPAKRCCSAPPSDPLQKLEGIAMNKPFFWENEHDDWSIMIFTKTCKNCQILTMMPQKFNFPTISLHSMMKQKQRFANLTKLKSSVFKIQLQLMSLDIPTVQVAINHNTPGLPKIYIQSLQYSSFKRHGVSITLVTQYDIHLVHSIEGKISKILERKAELDKIRGEKKLFREKMHETIQKTHGIQKKKVMKQKHIQKKRQISPYNATLYMNKLCIYNKTSCPLLCRVQVQHVSSSVNVQINGKITFSLLKAFDI</sequence>
<keyword evidence="8" id="KW-1185">Reference proteome</keyword>
<dbReference type="InterPro" id="IPR001650">
    <property type="entry name" value="Helicase_C-like"/>
</dbReference>
<reference evidence="8" key="1">
    <citation type="submission" date="2018-06" db="EMBL/GenBank/DDBJ databases">
        <title>Genome assembly of Danube salmon.</title>
        <authorList>
            <person name="Macqueen D.J."/>
            <person name="Gundappa M.K."/>
        </authorList>
    </citation>
    <scope>NUCLEOTIDE SEQUENCE [LARGE SCALE GENOMIC DNA]</scope>
</reference>
<dbReference type="GO" id="GO:0016787">
    <property type="term" value="F:hydrolase activity"/>
    <property type="evidence" value="ECO:0007669"/>
    <property type="project" value="UniProtKB-KW"/>
</dbReference>
<feature type="domain" description="Helicase C-terminal" evidence="6">
    <location>
        <begin position="100"/>
        <end position="187"/>
    </location>
</feature>